<dbReference type="EMBL" id="JAVDUG010000019">
    <property type="protein sequence ID" value="MDR6781438.1"/>
    <property type="molecule type" value="Genomic_DNA"/>
</dbReference>
<keyword evidence="1" id="KW-0732">Signal</keyword>
<proteinExistence type="predicted"/>
<reference evidence="2 3" key="1">
    <citation type="submission" date="2023-07" db="EMBL/GenBank/DDBJ databases">
        <title>Sorghum-associated microbial communities from plants grown in Nebraska, USA.</title>
        <authorList>
            <person name="Schachtman D."/>
        </authorList>
    </citation>
    <scope>NUCLEOTIDE SEQUENCE [LARGE SCALE GENOMIC DNA]</scope>
    <source>
        <strain evidence="2 3">BE143</strain>
    </source>
</reference>
<feature type="signal peptide" evidence="1">
    <location>
        <begin position="1"/>
        <end position="25"/>
    </location>
</feature>
<evidence type="ECO:0000256" key="1">
    <source>
        <dbReference type="SAM" id="SignalP"/>
    </source>
</evidence>
<dbReference type="Pfam" id="PF05708">
    <property type="entry name" value="Peptidase_C92"/>
    <property type="match status" value="1"/>
</dbReference>
<dbReference type="InterPro" id="IPR038765">
    <property type="entry name" value="Papain-like_cys_pep_sf"/>
</dbReference>
<dbReference type="RefSeq" id="WP_068940544.1">
    <property type="nucleotide sequence ID" value="NZ_JAVDUG010000019.1"/>
</dbReference>
<evidence type="ECO:0000313" key="3">
    <source>
        <dbReference type="Proteomes" id="UP001266807"/>
    </source>
</evidence>
<organism evidence="2 3">
    <name type="scientific">Paenibacillus peoriae</name>
    <dbReference type="NCBI Taxonomy" id="59893"/>
    <lineage>
        <taxon>Bacteria</taxon>
        <taxon>Bacillati</taxon>
        <taxon>Bacillota</taxon>
        <taxon>Bacilli</taxon>
        <taxon>Bacillales</taxon>
        <taxon>Paenibacillaceae</taxon>
        <taxon>Paenibacillus</taxon>
    </lineage>
</organism>
<comment type="caution">
    <text evidence="2">The sequence shown here is derived from an EMBL/GenBank/DDBJ whole genome shotgun (WGS) entry which is preliminary data.</text>
</comment>
<name>A0ABU1QP64_9BACL</name>
<protein>
    <submittedName>
        <fullName evidence="2">Uncharacterized protein YycO</fullName>
    </submittedName>
</protein>
<feature type="chain" id="PRO_5046195681" evidence="1">
    <location>
        <begin position="26"/>
        <end position="184"/>
    </location>
</feature>
<dbReference type="InterPro" id="IPR024453">
    <property type="entry name" value="Peptidase_C92"/>
</dbReference>
<accession>A0ABU1QP64</accession>
<evidence type="ECO:0000313" key="2">
    <source>
        <dbReference type="EMBL" id="MDR6781438.1"/>
    </source>
</evidence>
<gene>
    <name evidence="2" type="ORF">J2W98_005758</name>
</gene>
<dbReference type="Gene3D" id="3.90.1720.10">
    <property type="entry name" value="endopeptidase domain like (from Nostoc punctiforme)"/>
    <property type="match status" value="1"/>
</dbReference>
<dbReference type="Proteomes" id="UP001266807">
    <property type="component" value="Unassembled WGS sequence"/>
</dbReference>
<keyword evidence="3" id="KW-1185">Reference proteome</keyword>
<dbReference type="SUPFAM" id="SSF54001">
    <property type="entry name" value="Cysteine proteinases"/>
    <property type="match status" value="1"/>
</dbReference>
<sequence length="184" mass="20051">MFKKLSSMLVLSLFMVLSFAGSSFAAVYPNSNITIKSGDVLVTNNTSSAGLTGHAGIVVNSSGDVATIRGYGFHPEIQSLNTWFSTNRNTKVVRNSDSDLAAKAGSWAKDYVKTHPNVEYGLNNTLGNLNEVYCSKIPWLAYYSYGAEPLYRASQPSLMKPYDWIYVGDSGTKGFFMAGVIGNW</sequence>